<sequence>MSTPKNTSTRSGLKIKLGCIQSALHDSPPPTAFVGLSSGLKIKLRCIQSALNGSPPSAAFAGLRRKASGCAAHPGDDRDPEIDMPRKSRARKVVKVATHPPIIPGVATPMRRNQHMHGITKPEHAALTAEATNAGIEYYDSDADDLLSAVKDTTKPEPFRNVTWGKHATDYNKDDELNAEPEFTHFVPDRFKLLPTGTVSDQKHKLVVKLIDKAGKKRTIASFHPGIDLHKRTSQCSASAPYRRFDATPEFAFVWLCRPTCRRSVAGFLPILLPASVTRAGKSSSRRFLRARLL</sequence>
<protein>
    <submittedName>
        <fullName evidence="1">Uncharacterized protein</fullName>
    </submittedName>
</protein>
<reference evidence="1" key="1">
    <citation type="journal article" date="2018" name="BMC Genomics">
        <title>Comparative genomics of the wheat fungal pathogen Pyrenophora tritici-repentis reveals chromosomal variations and genome plasticity.</title>
        <authorList>
            <person name="Moolhuijzen P."/>
            <person name="See P.T."/>
            <person name="Hane J.K."/>
            <person name="Shi G."/>
            <person name="Liu Z."/>
            <person name="Oliver R.P."/>
            <person name="Moffat C.S."/>
        </authorList>
    </citation>
    <scope>NUCLEOTIDE SEQUENCE [LARGE SCALE GENOMIC DNA]</scope>
    <source>
        <strain evidence="1">M4</strain>
    </source>
</reference>
<accession>A0A834S9F8</accession>
<evidence type="ECO:0000313" key="2">
    <source>
        <dbReference type="Proteomes" id="UP000245464"/>
    </source>
</evidence>
<dbReference type="GeneID" id="6338497"/>
<evidence type="ECO:0000313" key="1">
    <source>
        <dbReference type="EMBL" id="KAF7577893.1"/>
    </source>
</evidence>
<dbReference type="KEGG" id="ptrr:6338497"/>
<comment type="caution">
    <text evidence="1">The sequence shown here is derived from an EMBL/GenBank/DDBJ whole genome shotgun (WGS) entry which is preliminary data.</text>
</comment>
<organism evidence="1 2">
    <name type="scientific">Pyrenophora tritici-repentis</name>
    <dbReference type="NCBI Taxonomy" id="45151"/>
    <lineage>
        <taxon>Eukaryota</taxon>
        <taxon>Fungi</taxon>
        <taxon>Dikarya</taxon>
        <taxon>Ascomycota</taxon>
        <taxon>Pezizomycotina</taxon>
        <taxon>Dothideomycetes</taxon>
        <taxon>Pleosporomycetidae</taxon>
        <taxon>Pleosporales</taxon>
        <taxon>Pleosporineae</taxon>
        <taxon>Pleosporaceae</taxon>
        <taxon>Pyrenophora</taxon>
    </lineage>
</organism>
<dbReference type="AlphaFoldDB" id="A0A834S9F8"/>
<gene>
    <name evidence="1" type="ORF">PtrM4_021330</name>
</gene>
<proteinExistence type="predicted"/>
<dbReference type="EMBL" id="NQIK02000001">
    <property type="protein sequence ID" value="KAF7577893.1"/>
    <property type="molecule type" value="Genomic_DNA"/>
</dbReference>
<dbReference type="RefSeq" id="XP_001932002.2">
    <property type="nucleotide sequence ID" value="XM_001931967.2"/>
</dbReference>
<name>A0A834S9F8_9PLEO</name>
<dbReference type="Proteomes" id="UP000245464">
    <property type="component" value="Chromosome 1"/>
</dbReference>